<feature type="transmembrane region" description="Helical" evidence="6">
    <location>
        <begin position="216"/>
        <end position="234"/>
    </location>
</feature>
<keyword evidence="4 6" id="KW-1133">Transmembrane helix</keyword>
<accession>A0ABW0BSX8</accession>
<dbReference type="EMBL" id="JBHSKS010000002">
    <property type="protein sequence ID" value="MFC5190943.1"/>
    <property type="molecule type" value="Genomic_DNA"/>
</dbReference>
<dbReference type="InterPro" id="IPR008901">
    <property type="entry name" value="ACER"/>
</dbReference>
<feature type="transmembrane region" description="Helical" evidence="6">
    <location>
        <begin position="28"/>
        <end position="51"/>
    </location>
</feature>
<evidence type="ECO:0000313" key="7">
    <source>
        <dbReference type="EMBL" id="MFC5190943.1"/>
    </source>
</evidence>
<proteinExistence type="predicted"/>
<evidence type="ECO:0000256" key="3">
    <source>
        <dbReference type="ARBA" id="ARBA00022801"/>
    </source>
</evidence>
<sequence length="304" mass="34416">MPQSLDSIEQRLRLGPAARLKLDQLPRWVHGLALGGTGIVLLIAVVIFLTLRQQAVWADWVPAEEFLRPEYGERIYPDSVFRTRMNTWSNIVYVCLGFYAVALSIYDWKRKWSLERGYLTSTPVQTFLFGIAGIYLGLGSGFFHASLTRYGQQCDVGAMYATLICLAGLAIGSWLPQLRLPKTHRILPSWPVLSMAAVLGSVYFSYYKWDYSFAEISGYLSGLLILFAGVSTFTPGRYLQLRWFVAGVLALILGSWIRDLDIADRFTGPDSLFQGHAVWHVLTCGMYVCWFFYFRSEERAGIGQ</sequence>
<evidence type="ECO:0000256" key="4">
    <source>
        <dbReference type="ARBA" id="ARBA00022989"/>
    </source>
</evidence>
<gene>
    <name evidence="7" type="ORF">ACFPIK_04140</name>
</gene>
<feature type="transmembrane region" description="Helical" evidence="6">
    <location>
        <begin position="277"/>
        <end position="294"/>
    </location>
</feature>
<dbReference type="RefSeq" id="WP_377912508.1">
    <property type="nucleotide sequence ID" value="NZ_JBHSKS010000002.1"/>
</dbReference>
<comment type="caution">
    <text evidence="7">The sequence shown here is derived from an EMBL/GenBank/DDBJ whole genome shotgun (WGS) entry which is preliminary data.</text>
</comment>
<evidence type="ECO:0000256" key="1">
    <source>
        <dbReference type="ARBA" id="ARBA00004141"/>
    </source>
</evidence>
<keyword evidence="8" id="KW-1185">Reference proteome</keyword>
<protein>
    <submittedName>
        <fullName evidence="7">Ceramidase domain-containing protein</fullName>
    </submittedName>
</protein>
<keyword evidence="2 6" id="KW-0812">Transmembrane</keyword>
<dbReference type="Pfam" id="PF05875">
    <property type="entry name" value="Ceramidase"/>
    <property type="match status" value="1"/>
</dbReference>
<evidence type="ECO:0000256" key="6">
    <source>
        <dbReference type="SAM" id="Phobius"/>
    </source>
</evidence>
<evidence type="ECO:0000256" key="5">
    <source>
        <dbReference type="ARBA" id="ARBA00023136"/>
    </source>
</evidence>
<comment type="subcellular location">
    <subcellularLocation>
        <location evidence="1">Membrane</location>
        <topology evidence="1">Multi-pass membrane protein</topology>
    </subcellularLocation>
</comment>
<keyword evidence="5 6" id="KW-0472">Membrane</keyword>
<feature type="transmembrane region" description="Helical" evidence="6">
    <location>
        <begin position="127"/>
        <end position="145"/>
    </location>
</feature>
<feature type="transmembrane region" description="Helical" evidence="6">
    <location>
        <begin position="157"/>
        <end position="175"/>
    </location>
</feature>
<feature type="transmembrane region" description="Helical" evidence="6">
    <location>
        <begin position="241"/>
        <end position="257"/>
    </location>
</feature>
<evidence type="ECO:0000313" key="8">
    <source>
        <dbReference type="Proteomes" id="UP001596163"/>
    </source>
</evidence>
<name>A0ABW0BSX8_9BACT</name>
<dbReference type="Proteomes" id="UP001596163">
    <property type="component" value="Unassembled WGS sequence"/>
</dbReference>
<feature type="transmembrane region" description="Helical" evidence="6">
    <location>
        <begin position="87"/>
        <end position="106"/>
    </location>
</feature>
<organism evidence="7 8">
    <name type="scientific">Algoriphagus aquatilis</name>
    <dbReference type="NCBI Taxonomy" id="490186"/>
    <lineage>
        <taxon>Bacteria</taxon>
        <taxon>Pseudomonadati</taxon>
        <taxon>Bacteroidota</taxon>
        <taxon>Cytophagia</taxon>
        <taxon>Cytophagales</taxon>
        <taxon>Cyclobacteriaceae</taxon>
        <taxon>Algoriphagus</taxon>
    </lineage>
</organism>
<evidence type="ECO:0000256" key="2">
    <source>
        <dbReference type="ARBA" id="ARBA00022692"/>
    </source>
</evidence>
<keyword evidence="3" id="KW-0378">Hydrolase</keyword>
<reference evidence="8" key="1">
    <citation type="journal article" date="2019" name="Int. J. Syst. Evol. Microbiol.">
        <title>The Global Catalogue of Microorganisms (GCM) 10K type strain sequencing project: providing services to taxonomists for standard genome sequencing and annotation.</title>
        <authorList>
            <consortium name="The Broad Institute Genomics Platform"/>
            <consortium name="The Broad Institute Genome Sequencing Center for Infectious Disease"/>
            <person name="Wu L."/>
            <person name="Ma J."/>
        </authorList>
    </citation>
    <scope>NUCLEOTIDE SEQUENCE [LARGE SCALE GENOMIC DNA]</scope>
    <source>
        <strain evidence="8">CGMCC 1.7030</strain>
    </source>
</reference>